<dbReference type="PRINTS" id="PR00499">
    <property type="entry name" value="P67PHOX"/>
</dbReference>
<evidence type="ECO:0000256" key="1">
    <source>
        <dbReference type="ARBA" id="ARBA00022443"/>
    </source>
</evidence>
<name>A0ABM0MQM0_SACKO</name>
<evidence type="ECO:0000256" key="5">
    <source>
        <dbReference type="SAM" id="Phobius"/>
    </source>
</evidence>
<evidence type="ECO:0000313" key="8">
    <source>
        <dbReference type="Proteomes" id="UP000694865"/>
    </source>
</evidence>
<feature type="domain" description="SH2" evidence="6">
    <location>
        <begin position="13"/>
        <end position="51"/>
    </location>
</feature>
<dbReference type="Pfam" id="PF00017">
    <property type="entry name" value="SH2"/>
    <property type="match status" value="1"/>
</dbReference>
<evidence type="ECO:0000259" key="6">
    <source>
        <dbReference type="PROSITE" id="PS50001"/>
    </source>
</evidence>
<protein>
    <submittedName>
        <fullName evidence="9">Crk-like protein-like</fullName>
    </submittedName>
</protein>
<dbReference type="SMART" id="SM00326">
    <property type="entry name" value="SH3"/>
    <property type="match status" value="2"/>
</dbReference>
<dbReference type="InterPro" id="IPR000980">
    <property type="entry name" value="SH2"/>
</dbReference>
<keyword evidence="5" id="KW-0812">Transmembrane</keyword>
<dbReference type="PROSITE" id="PS50002">
    <property type="entry name" value="SH3"/>
    <property type="match status" value="2"/>
</dbReference>
<evidence type="ECO:0000256" key="4">
    <source>
        <dbReference type="PROSITE-ProRule" id="PRU00192"/>
    </source>
</evidence>
<dbReference type="InterPro" id="IPR001452">
    <property type="entry name" value="SH3_domain"/>
</dbReference>
<keyword evidence="1 4" id="KW-0728">SH3 domain</keyword>
<dbReference type="GeneID" id="102803663"/>
<dbReference type="Proteomes" id="UP000694865">
    <property type="component" value="Unplaced"/>
</dbReference>
<organism evidence="8 9">
    <name type="scientific">Saccoglossus kowalevskii</name>
    <name type="common">Acorn worm</name>
    <dbReference type="NCBI Taxonomy" id="10224"/>
    <lineage>
        <taxon>Eukaryota</taxon>
        <taxon>Metazoa</taxon>
        <taxon>Hemichordata</taxon>
        <taxon>Enteropneusta</taxon>
        <taxon>Harrimaniidae</taxon>
        <taxon>Saccoglossus</taxon>
    </lineage>
</organism>
<keyword evidence="8" id="KW-1185">Reference proteome</keyword>
<gene>
    <name evidence="9" type="primary">LOC102803663</name>
</gene>
<reference evidence="9" key="1">
    <citation type="submission" date="2025-08" db="UniProtKB">
        <authorList>
            <consortium name="RefSeq"/>
        </authorList>
    </citation>
    <scope>IDENTIFICATION</scope>
    <source>
        <tissue evidence="9">Testes</tissue>
    </source>
</reference>
<feature type="domain" description="SH3" evidence="7">
    <location>
        <begin position="198"/>
        <end position="261"/>
    </location>
</feature>
<dbReference type="PANTHER" id="PTHR19969">
    <property type="entry name" value="SH2-SH3 ADAPTOR PROTEIN-RELATED"/>
    <property type="match status" value="1"/>
</dbReference>
<dbReference type="RefSeq" id="XP_006822311.1">
    <property type="nucleotide sequence ID" value="XM_006822248.1"/>
</dbReference>
<dbReference type="Pfam" id="PF00018">
    <property type="entry name" value="SH3_1"/>
    <property type="match status" value="1"/>
</dbReference>
<sequence>MAGMFDSQDRNSWYFRALSRTEAQRYLLGTRHGRFLVRDSKTCPGDYVLSVSISAVHQYCIDGLRWFNRTILQTMLLLLCCYYHTVMGVVTLNVHAFISQCPRELSPQQPQPPLLPPPVAPPTQPQDDKYYKALFEFLGRDPDDLPFKKNDILLLLNKDEENWWTMKSLTSNRTGSVPVPYIEECANPNEVIYRPIVPHNGPVKAVVTQQRIPNAYDPQALKLEVGAILTVLEQNINGQWRGELNGKVGTFPFTHVRILQDSDMDS</sequence>
<evidence type="ECO:0000256" key="2">
    <source>
        <dbReference type="ARBA" id="ARBA00022999"/>
    </source>
</evidence>
<dbReference type="PROSITE" id="PS50001">
    <property type="entry name" value="SH2"/>
    <property type="match status" value="1"/>
</dbReference>
<evidence type="ECO:0000313" key="9">
    <source>
        <dbReference type="RefSeq" id="XP_006822311.1"/>
    </source>
</evidence>
<dbReference type="PRINTS" id="PR00452">
    <property type="entry name" value="SH3DOMAIN"/>
</dbReference>
<accession>A0ABM0MQM0</accession>
<dbReference type="InterPro" id="IPR036860">
    <property type="entry name" value="SH2_dom_sf"/>
</dbReference>
<dbReference type="InterPro" id="IPR051184">
    <property type="entry name" value="Tyrosine-phos_adapter"/>
</dbReference>
<dbReference type="SUPFAM" id="SSF55550">
    <property type="entry name" value="SH2 domain"/>
    <property type="match status" value="1"/>
</dbReference>
<keyword evidence="5" id="KW-0472">Membrane</keyword>
<keyword evidence="2 3" id="KW-0727">SH2 domain</keyword>
<keyword evidence="5" id="KW-1133">Transmembrane helix</keyword>
<dbReference type="Gene3D" id="2.30.30.40">
    <property type="entry name" value="SH3 Domains"/>
    <property type="match status" value="2"/>
</dbReference>
<proteinExistence type="predicted"/>
<feature type="domain" description="SH3" evidence="7">
    <location>
        <begin position="126"/>
        <end position="187"/>
    </location>
</feature>
<dbReference type="PANTHER" id="PTHR19969:SF5">
    <property type="entry name" value="CRK-LIKE PROTEIN"/>
    <property type="match status" value="1"/>
</dbReference>
<evidence type="ECO:0000259" key="7">
    <source>
        <dbReference type="PROSITE" id="PS50002"/>
    </source>
</evidence>
<dbReference type="Gene3D" id="3.30.505.10">
    <property type="entry name" value="SH2 domain"/>
    <property type="match status" value="1"/>
</dbReference>
<evidence type="ECO:0000256" key="3">
    <source>
        <dbReference type="PROSITE-ProRule" id="PRU00191"/>
    </source>
</evidence>
<dbReference type="Pfam" id="PF07653">
    <property type="entry name" value="SH3_2"/>
    <property type="match status" value="1"/>
</dbReference>
<feature type="transmembrane region" description="Helical" evidence="5">
    <location>
        <begin position="75"/>
        <end position="98"/>
    </location>
</feature>
<dbReference type="PRINTS" id="PR00401">
    <property type="entry name" value="SH2DOMAIN"/>
</dbReference>
<dbReference type="InterPro" id="IPR036028">
    <property type="entry name" value="SH3-like_dom_sf"/>
</dbReference>
<dbReference type="SUPFAM" id="SSF50044">
    <property type="entry name" value="SH3-domain"/>
    <property type="match status" value="2"/>
</dbReference>
<dbReference type="SMART" id="SM00252">
    <property type="entry name" value="SH2"/>
    <property type="match status" value="1"/>
</dbReference>